<organism evidence="2 3">
    <name type="scientific">Candidatus Campbellbacteria bacterium RIFCSPLOWO2_01_FULL_34_15</name>
    <dbReference type="NCBI Taxonomy" id="1797579"/>
    <lineage>
        <taxon>Bacteria</taxon>
        <taxon>Candidatus Campbelliibacteriota</taxon>
    </lineage>
</organism>
<evidence type="ECO:0000313" key="3">
    <source>
        <dbReference type="Proteomes" id="UP000176865"/>
    </source>
</evidence>
<accession>A0A1F5EPT8</accession>
<proteinExistence type="predicted"/>
<name>A0A1F5EPT8_9BACT</name>
<reference evidence="2 3" key="1">
    <citation type="journal article" date="2016" name="Nat. Commun.">
        <title>Thousands of microbial genomes shed light on interconnected biogeochemical processes in an aquifer system.</title>
        <authorList>
            <person name="Anantharaman K."/>
            <person name="Brown C.T."/>
            <person name="Hug L.A."/>
            <person name="Sharon I."/>
            <person name="Castelle C.J."/>
            <person name="Probst A.J."/>
            <person name="Thomas B.C."/>
            <person name="Singh A."/>
            <person name="Wilkins M.J."/>
            <person name="Karaoz U."/>
            <person name="Brodie E.L."/>
            <person name="Williams K.H."/>
            <person name="Hubbard S.S."/>
            <person name="Banfield J.F."/>
        </authorList>
    </citation>
    <scope>NUCLEOTIDE SEQUENCE [LARGE SCALE GENOMIC DNA]</scope>
</reference>
<evidence type="ECO:0000313" key="2">
    <source>
        <dbReference type="EMBL" id="OGD69411.1"/>
    </source>
</evidence>
<sequence>MYPQSYLIKTEAKYYRVLSIIWTSGFLLGFILIISSLAFQLIFKKNFIELFFVGGGIIILTFVTTGIIQILWHVKKNKIKTLYGI</sequence>
<dbReference type="EMBL" id="MFAB01000002">
    <property type="protein sequence ID" value="OGD69411.1"/>
    <property type="molecule type" value="Genomic_DNA"/>
</dbReference>
<dbReference type="AlphaFoldDB" id="A0A1F5EPT8"/>
<comment type="caution">
    <text evidence="2">The sequence shown here is derived from an EMBL/GenBank/DDBJ whole genome shotgun (WGS) entry which is preliminary data.</text>
</comment>
<protein>
    <submittedName>
        <fullName evidence="2">Uncharacterized protein</fullName>
    </submittedName>
</protein>
<dbReference type="Proteomes" id="UP000176865">
    <property type="component" value="Unassembled WGS sequence"/>
</dbReference>
<gene>
    <name evidence="2" type="ORF">A2996_01780</name>
</gene>
<feature type="transmembrane region" description="Helical" evidence="1">
    <location>
        <begin position="20"/>
        <end position="43"/>
    </location>
</feature>
<keyword evidence="1" id="KW-0812">Transmembrane</keyword>
<keyword evidence="1" id="KW-1133">Transmembrane helix</keyword>
<keyword evidence="1" id="KW-0472">Membrane</keyword>
<feature type="transmembrane region" description="Helical" evidence="1">
    <location>
        <begin position="50"/>
        <end position="72"/>
    </location>
</feature>
<evidence type="ECO:0000256" key="1">
    <source>
        <dbReference type="SAM" id="Phobius"/>
    </source>
</evidence>